<accession>A0AAD7RDH2</accession>
<keyword evidence="3" id="KW-0862">Zinc</keyword>
<evidence type="ECO:0000256" key="5">
    <source>
        <dbReference type="SAM" id="MobiDB-lite"/>
    </source>
</evidence>
<gene>
    <name evidence="8" type="ORF">AAFF_G00248510</name>
</gene>
<dbReference type="InterPro" id="IPR013083">
    <property type="entry name" value="Znf_RING/FYVE/PHD"/>
</dbReference>
<dbReference type="PROSITE" id="PS51065">
    <property type="entry name" value="NHR"/>
    <property type="match status" value="1"/>
</dbReference>
<evidence type="ECO:0000256" key="2">
    <source>
        <dbReference type="ARBA" id="ARBA00022771"/>
    </source>
</evidence>
<dbReference type="GO" id="GO:0005769">
    <property type="term" value="C:early endosome"/>
    <property type="evidence" value="ECO:0007669"/>
    <property type="project" value="TreeGrafter"/>
</dbReference>
<dbReference type="InterPro" id="IPR043136">
    <property type="entry name" value="B30.2/SPRY_sf"/>
</dbReference>
<evidence type="ECO:0000256" key="1">
    <source>
        <dbReference type="ARBA" id="ARBA00022723"/>
    </source>
</evidence>
<evidence type="ECO:0000313" key="8">
    <source>
        <dbReference type="EMBL" id="KAJ8378056.1"/>
    </source>
</evidence>
<dbReference type="Proteomes" id="UP001221898">
    <property type="component" value="Unassembled WGS sequence"/>
</dbReference>
<evidence type="ECO:0000256" key="3">
    <source>
        <dbReference type="ARBA" id="ARBA00022833"/>
    </source>
</evidence>
<reference evidence="8" key="1">
    <citation type="journal article" date="2023" name="Science">
        <title>Genome structures resolve the early diversification of teleost fishes.</title>
        <authorList>
            <person name="Parey E."/>
            <person name="Louis A."/>
            <person name="Montfort J."/>
            <person name="Bouchez O."/>
            <person name="Roques C."/>
            <person name="Iampietro C."/>
            <person name="Lluch J."/>
            <person name="Castinel A."/>
            <person name="Donnadieu C."/>
            <person name="Desvignes T."/>
            <person name="Floi Bucao C."/>
            <person name="Jouanno E."/>
            <person name="Wen M."/>
            <person name="Mejri S."/>
            <person name="Dirks R."/>
            <person name="Jansen H."/>
            <person name="Henkel C."/>
            <person name="Chen W.J."/>
            <person name="Zahm M."/>
            <person name="Cabau C."/>
            <person name="Klopp C."/>
            <person name="Thompson A.W."/>
            <person name="Robinson-Rechavi M."/>
            <person name="Braasch I."/>
            <person name="Lecointre G."/>
            <person name="Bobe J."/>
            <person name="Postlethwait J.H."/>
            <person name="Berthelot C."/>
            <person name="Roest Crollius H."/>
            <person name="Guiguen Y."/>
        </authorList>
    </citation>
    <scope>NUCLEOTIDE SEQUENCE</scope>
    <source>
        <strain evidence="8">NC1722</strain>
    </source>
</reference>
<evidence type="ECO:0008006" key="10">
    <source>
        <dbReference type="Google" id="ProtNLM"/>
    </source>
</evidence>
<evidence type="ECO:0000259" key="6">
    <source>
        <dbReference type="PROSITE" id="PS50089"/>
    </source>
</evidence>
<keyword evidence="1" id="KW-0479">Metal-binding</keyword>
<proteinExistence type="predicted"/>
<keyword evidence="2 4" id="KW-0863">Zinc-finger</keyword>
<feature type="domain" description="NHR" evidence="7">
    <location>
        <begin position="20"/>
        <end position="173"/>
    </location>
</feature>
<dbReference type="GO" id="GO:0061630">
    <property type="term" value="F:ubiquitin protein ligase activity"/>
    <property type="evidence" value="ECO:0007669"/>
    <property type="project" value="TreeGrafter"/>
</dbReference>
<dbReference type="EMBL" id="JAINUG010000332">
    <property type="protein sequence ID" value="KAJ8378056.1"/>
    <property type="molecule type" value="Genomic_DNA"/>
</dbReference>
<organism evidence="8 9">
    <name type="scientific">Aldrovandia affinis</name>
    <dbReference type="NCBI Taxonomy" id="143900"/>
    <lineage>
        <taxon>Eukaryota</taxon>
        <taxon>Metazoa</taxon>
        <taxon>Chordata</taxon>
        <taxon>Craniata</taxon>
        <taxon>Vertebrata</taxon>
        <taxon>Euteleostomi</taxon>
        <taxon>Actinopterygii</taxon>
        <taxon>Neopterygii</taxon>
        <taxon>Teleostei</taxon>
        <taxon>Notacanthiformes</taxon>
        <taxon>Halosauridae</taxon>
        <taxon>Aldrovandia</taxon>
    </lineage>
</organism>
<dbReference type="SMART" id="SM00588">
    <property type="entry name" value="NEUZ"/>
    <property type="match status" value="1"/>
</dbReference>
<dbReference type="PANTHER" id="PTHR12429">
    <property type="entry name" value="NEURALIZED"/>
    <property type="match status" value="1"/>
</dbReference>
<sequence>MRRIKDGVATLLWTVLSGAPGFPHRGLGGQDHPVSRGPMCGEGLGHLPERPGVQQPAGAGRERVRLRVSCSVPCWHGALRLGLTSVPPVHGPQAELAIPNLTAAPGYWAAPVPEEHALPGSELQFWVTPQGWLVYKGRDGQKYRLLAGLDLSKPLWAMIDVYGQTCAVALLGSEKKCLFGEGSWMSQKSNFCPPSPGPFEDEQDQCPSSIAWTEHFDPVKDCAVCMSRAACVTLCCGHQCLCVSCAHRVNADFGTCPLCRQRIV</sequence>
<dbReference type="InterPro" id="IPR006573">
    <property type="entry name" value="NHR_dom"/>
</dbReference>
<evidence type="ECO:0000256" key="4">
    <source>
        <dbReference type="PROSITE-ProRule" id="PRU00175"/>
    </source>
</evidence>
<dbReference type="AlphaFoldDB" id="A0AAD7RDH2"/>
<dbReference type="InterPro" id="IPR037962">
    <property type="entry name" value="Neuralized"/>
</dbReference>
<keyword evidence="9" id="KW-1185">Reference proteome</keyword>
<evidence type="ECO:0000259" key="7">
    <source>
        <dbReference type="PROSITE" id="PS51065"/>
    </source>
</evidence>
<dbReference type="Pfam" id="PF07177">
    <property type="entry name" value="Neuralized"/>
    <property type="match status" value="1"/>
</dbReference>
<dbReference type="Gene3D" id="3.30.40.10">
    <property type="entry name" value="Zinc/RING finger domain, C3HC4 (zinc finger)"/>
    <property type="match status" value="1"/>
</dbReference>
<dbReference type="PANTHER" id="PTHR12429:SF36">
    <property type="entry name" value="E3 UBIQUITIN-PROTEIN LIGASE NEURL3"/>
    <property type="match status" value="1"/>
</dbReference>
<feature type="region of interest" description="Disordered" evidence="5">
    <location>
        <begin position="24"/>
        <end position="60"/>
    </location>
</feature>
<dbReference type="GO" id="GO:0070086">
    <property type="term" value="P:ubiquitin-dependent endocytosis"/>
    <property type="evidence" value="ECO:0007669"/>
    <property type="project" value="TreeGrafter"/>
</dbReference>
<dbReference type="Pfam" id="PF13920">
    <property type="entry name" value="zf-C3HC4_3"/>
    <property type="match status" value="1"/>
</dbReference>
<name>A0AAD7RDH2_9TELE</name>
<dbReference type="PROSITE" id="PS50089">
    <property type="entry name" value="ZF_RING_2"/>
    <property type="match status" value="1"/>
</dbReference>
<evidence type="ECO:0000313" key="9">
    <source>
        <dbReference type="Proteomes" id="UP001221898"/>
    </source>
</evidence>
<feature type="domain" description="RING-type" evidence="6">
    <location>
        <begin position="222"/>
        <end position="260"/>
    </location>
</feature>
<dbReference type="InterPro" id="IPR001841">
    <property type="entry name" value="Znf_RING"/>
</dbReference>
<protein>
    <recommendedName>
        <fullName evidence="10">E3 ubiquitin-protein ligase NEURL3</fullName>
    </recommendedName>
</protein>
<comment type="caution">
    <text evidence="8">The sequence shown here is derived from an EMBL/GenBank/DDBJ whole genome shotgun (WGS) entry which is preliminary data.</text>
</comment>
<dbReference type="GO" id="GO:0008270">
    <property type="term" value="F:zinc ion binding"/>
    <property type="evidence" value="ECO:0007669"/>
    <property type="project" value="UniProtKB-KW"/>
</dbReference>
<dbReference type="Gene3D" id="2.60.120.920">
    <property type="match status" value="1"/>
</dbReference>